<evidence type="ECO:0000256" key="5">
    <source>
        <dbReference type="ARBA" id="ARBA00023163"/>
    </source>
</evidence>
<keyword evidence="5" id="KW-0804">Transcription</keyword>
<dbReference type="FunFam" id="3.40.50.2300:FF:000001">
    <property type="entry name" value="DNA-binding response regulator PhoB"/>
    <property type="match status" value="1"/>
</dbReference>
<gene>
    <name evidence="8" type="ORF">E3J48_05860</name>
</gene>
<keyword evidence="3" id="KW-0805">Transcription regulation</keyword>
<evidence type="ECO:0000313" key="9">
    <source>
        <dbReference type="Proteomes" id="UP000319130"/>
    </source>
</evidence>
<evidence type="ECO:0000256" key="4">
    <source>
        <dbReference type="ARBA" id="ARBA00023125"/>
    </source>
</evidence>
<evidence type="ECO:0000259" key="7">
    <source>
        <dbReference type="PROSITE" id="PS50110"/>
    </source>
</evidence>
<protein>
    <submittedName>
        <fullName evidence="8">Response regulator</fullName>
    </submittedName>
</protein>
<evidence type="ECO:0000256" key="6">
    <source>
        <dbReference type="PROSITE-ProRule" id="PRU00169"/>
    </source>
</evidence>
<reference evidence="8 9" key="1">
    <citation type="submission" date="2019-03" db="EMBL/GenBank/DDBJ databases">
        <title>Metabolic potential of uncultured bacteria and archaea associated with petroleum seepage in deep-sea sediments.</title>
        <authorList>
            <person name="Dong X."/>
            <person name="Hubert C."/>
        </authorList>
    </citation>
    <scope>NUCLEOTIDE SEQUENCE [LARGE SCALE GENOMIC DNA]</scope>
    <source>
        <strain evidence="8">E29_bin52</strain>
    </source>
</reference>
<accession>A0A523W2H0</accession>
<dbReference type="CDD" id="cd17574">
    <property type="entry name" value="REC_OmpR"/>
    <property type="match status" value="1"/>
</dbReference>
<keyword evidence="1 6" id="KW-0597">Phosphoprotein</keyword>
<dbReference type="InterPro" id="IPR001789">
    <property type="entry name" value="Sig_transdc_resp-reg_receiver"/>
</dbReference>
<dbReference type="AlphaFoldDB" id="A0A523W2H0"/>
<feature type="non-terminal residue" evidence="8">
    <location>
        <position position="109"/>
    </location>
</feature>
<proteinExistence type="predicted"/>
<dbReference type="PANTHER" id="PTHR44591:SF3">
    <property type="entry name" value="RESPONSE REGULATORY DOMAIN-CONTAINING PROTEIN"/>
    <property type="match status" value="1"/>
</dbReference>
<keyword evidence="2" id="KW-0902">Two-component regulatory system</keyword>
<feature type="modified residue" description="4-aspartylphosphate" evidence="6">
    <location>
        <position position="56"/>
    </location>
</feature>
<dbReference type="EMBL" id="SOIZ01000259">
    <property type="protein sequence ID" value="TET61226.1"/>
    <property type="molecule type" value="Genomic_DNA"/>
</dbReference>
<evidence type="ECO:0000256" key="2">
    <source>
        <dbReference type="ARBA" id="ARBA00023012"/>
    </source>
</evidence>
<keyword evidence="4" id="KW-0238">DNA-binding</keyword>
<dbReference type="SUPFAM" id="SSF52172">
    <property type="entry name" value="CheY-like"/>
    <property type="match status" value="1"/>
</dbReference>
<comment type="caution">
    <text evidence="8">The sequence shown here is derived from an EMBL/GenBank/DDBJ whole genome shotgun (WGS) entry which is preliminary data.</text>
</comment>
<dbReference type="InterPro" id="IPR011006">
    <property type="entry name" value="CheY-like_superfamily"/>
</dbReference>
<dbReference type="PANTHER" id="PTHR44591">
    <property type="entry name" value="STRESS RESPONSE REGULATOR PROTEIN 1"/>
    <property type="match status" value="1"/>
</dbReference>
<sequence>MQRAMQRILVVDDEIEVCNVLRDFLTVKGYEVHTVSDGRSAVAKVKEIRPHIVLLDIMMPGMDGLETLKEIRKADPRVGVIMVTAIFDEELGKRAIELGAYDYITKPVS</sequence>
<dbReference type="Proteomes" id="UP000319130">
    <property type="component" value="Unassembled WGS sequence"/>
</dbReference>
<dbReference type="GO" id="GO:0003677">
    <property type="term" value="F:DNA binding"/>
    <property type="evidence" value="ECO:0007669"/>
    <property type="project" value="UniProtKB-KW"/>
</dbReference>
<evidence type="ECO:0000256" key="1">
    <source>
        <dbReference type="ARBA" id="ARBA00022553"/>
    </source>
</evidence>
<name>A0A523W2H0_UNCAE</name>
<dbReference type="InterPro" id="IPR050595">
    <property type="entry name" value="Bact_response_regulator"/>
</dbReference>
<organism evidence="8 9">
    <name type="scientific">Aerophobetes bacterium</name>
    <dbReference type="NCBI Taxonomy" id="2030807"/>
    <lineage>
        <taxon>Bacteria</taxon>
        <taxon>Candidatus Aerophobota</taxon>
    </lineage>
</organism>
<evidence type="ECO:0000256" key="3">
    <source>
        <dbReference type="ARBA" id="ARBA00023015"/>
    </source>
</evidence>
<feature type="domain" description="Response regulatory" evidence="7">
    <location>
        <begin position="7"/>
        <end position="109"/>
    </location>
</feature>
<dbReference type="PROSITE" id="PS50110">
    <property type="entry name" value="RESPONSE_REGULATORY"/>
    <property type="match status" value="1"/>
</dbReference>
<dbReference type="Pfam" id="PF00072">
    <property type="entry name" value="Response_reg"/>
    <property type="match status" value="1"/>
</dbReference>
<evidence type="ECO:0000313" key="8">
    <source>
        <dbReference type="EMBL" id="TET61226.1"/>
    </source>
</evidence>
<dbReference type="GO" id="GO:0000160">
    <property type="term" value="P:phosphorelay signal transduction system"/>
    <property type="evidence" value="ECO:0007669"/>
    <property type="project" value="UniProtKB-KW"/>
</dbReference>
<dbReference type="Gene3D" id="3.40.50.2300">
    <property type="match status" value="1"/>
</dbReference>
<dbReference type="SMART" id="SM00448">
    <property type="entry name" value="REC"/>
    <property type="match status" value="1"/>
</dbReference>